<dbReference type="InterPro" id="IPR019734">
    <property type="entry name" value="TPR_rpt"/>
</dbReference>
<keyword evidence="1" id="KW-0802">TPR repeat</keyword>
<dbReference type="KEGG" id="lsz:JCM16776_0539"/>
<reference evidence="3 4" key="1">
    <citation type="submission" date="2019-07" db="EMBL/GenBank/DDBJ databases">
        <title>Complete Genome Sequence of Leptotrichia shahii Strain JCM 16776.</title>
        <authorList>
            <person name="Watanabe S."/>
            <person name="Cui L."/>
        </authorList>
    </citation>
    <scope>NUCLEOTIDE SEQUENCE [LARGE SCALE GENOMIC DNA]</scope>
    <source>
        <strain evidence="3 4">JCM16776</strain>
    </source>
</reference>
<keyword evidence="4" id="KW-1185">Reference proteome</keyword>
<dbReference type="OrthoDB" id="79819at2"/>
<dbReference type="RefSeq" id="WP_018451558.1">
    <property type="nucleotide sequence ID" value="NZ_AP019827.1"/>
</dbReference>
<proteinExistence type="predicted"/>
<dbReference type="Gene3D" id="1.25.40.10">
    <property type="entry name" value="Tetratricopeptide repeat domain"/>
    <property type="match status" value="2"/>
</dbReference>
<name>A0A510JLV3_9FUSO</name>
<dbReference type="PROSITE" id="PS50005">
    <property type="entry name" value="TPR"/>
    <property type="match status" value="1"/>
</dbReference>
<organism evidence="3 4">
    <name type="scientific">Leptotrichia shahii</name>
    <dbReference type="NCBI Taxonomy" id="157691"/>
    <lineage>
        <taxon>Bacteria</taxon>
        <taxon>Fusobacteriati</taxon>
        <taxon>Fusobacteriota</taxon>
        <taxon>Fusobacteriia</taxon>
        <taxon>Fusobacteriales</taxon>
        <taxon>Leptotrichiaceae</taxon>
        <taxon>Leptotrichia</taxon>
    </lineage>
</organism>
<protein>
    <submittedName>
        <fullName evidence="3">Uncharacterized protein</fullName>
    </submittedName>
</protein>
<evidence type="ECO:0000256" key="2">
    <source>
        <dbReference type="SAM" id="SignalP"/>
    </source>
</evidence>
<evidence type="ECO:0000313" key="4">
    <source>
        <dbReference type="Proteomes" id="UP000322617"/>
    </source>
</evidence>
<dbReference type="STRING" id="1122172.GCA_000373045_01947"/>
<keyword evidence="2" id="KW-0732">Signal</keyword>
<sequence>MKKILIVLFLIASLSVLGANSQSSVNMGDYYIVDVNLMTEYSKEKTEFKNKYIALSEKNDKKNLIELLKKYIEKYPDDSYAYEEIGTDYLSLDNLKEAEKYYLKAIELGNNDTGLYSLALIYGDEDSLKLLNLTPDEKKAKIKISEKYKKQLSDDGFTHGKLRELREHKQIAMFGNAYSIYKLAVHYHGVKNYKLSEKYARQFLEFDKENSDIINILAEDLFGQHKYTEAEKLLLPFAQKGKQNEQYLLAISYYYQNKLDEAEKWAKKVLETAKKDNDADNIKIVNHLLDEIKNK</sequence>
<dbReference type="AlphaFoldDB" id="A0A510JLV3"/>
<evidence type="ECO:0000313" key="3">
    <source>
        <dbReference type="EMBL" id="BBM40319.1"/>
    </source>
</evidence>
<dbReference type="SMART" id="SM00028">
    <property type="entry name" value="TPR"/>
    <property type="match status" value="3"/>
</dbReference>
<accession>A0A510JLV3</accession>
<dbReference type="EMBL" id="AP019827">
    <property type="protein sequence ID" value="BBM40319.1"/>
    <property type="molecule type" value="Genomic_DNA"/>
</dbReference>
<gene>
    <name evidence="3" type="ORF">JCM16776_0539</name>
</gene>
<dbReference type="InterPro" id="IPR011990">
    <property type="entry name" value="TPR-like_helical_dom_sf"/>
</dbReference>
<dbReference type="Pfam" id="PF13374">
    <property type="entry name" value="TPR_10"/>
    <property type="match status" value="1"/>
</dbReference>
<evidence type="ECO:0000256" key="1">
    <source>
        <dbReference type="PROSITE-ProRule" id="PRU00339"/>
    </source>
</evidence>
<feature type="signal peptide" evidence="2">
    <location>
        <begin position="1"/>
        <end position="18"/>
    </location>
</feature>
<dbReference type="SUPFAM" id="SSF81901">
    <property type="entry name" value="HCP-like"/>
    <property type="match status" value="1"/>
</dbReference>
<feature type="chain" id="PRO_5021972749" evidence="2">
    <location>
        <begin position="19"/>
        <end position="295"/>
    </location>
</feature>
<feature type="repeat" description="TPR" evidence="1">
    <location>
        <begin position="79"/>
        <end position="112"/>
    </location>
</feature>
<dbReference type="Proteomes" id="UP000322617">
    <property type="component" value="Chromosome"/>
</dbReference>